<protein>
    <submittedName>
        <fullName evidence="1">Uncharacterized protein</fullName>
    </submittedName>
</protein>
<evidence type="ECO:0000313" key="1">
    <source>
        <dbReference type="EMBL" id="ACF44291.1"/>
    </source>
</evidence>
<dbReference type="eggNOG" id="ENOG5033BYX">
    <property type="taxonomic scope" value="Bacteria"/>
</dbReference>
<reference evidence="1 2" key="1">
    <citation type="submission" date="2008-06" db="EMBL/GenBank/DDBJ databases">
        <title>Complete sequence of Pelodictyon phaeoclathratiforme BU-1.</title>
        <authorList>
            <consortium name="US DOE Joint Genome Institute"/>
            <person name="Lucas S."/>
            <person name="Copeland A."/>
            <person name="Lapidus A."/>
            <person name="Glavina del Rio T."/>
            <person name="Dalin E."/>
            <person name="Tice H."/>
            <person name="Bruce D."/>
            <person name="Goodwin L."/>
            <person name="Pitluck S."/>
            <person name="Schmutz J."/>
            <person name="Larimer F."/>
            <person name="Land M."/>
            <person name="Hauser L."/>
            <person name="Kyrpides N."/>
            <person name="Mikhailova N."/>
            <person name="Liu Z."/>
            <person name="Li T."/>
            <person name="Zhao F."/>
            <person name="Overmann J."/>
            <person name="Bryant D.A."/>
            <person name="Richardson P."/>
        </authorList>
    </citation>
    <scope>NUCLEOTIDE SEQUENCE [LARGE SCALE GENOMIC DNA]</scope>
    <source>
        <strain evidence="2">DSM 5477 / BU-1</strain>
    </source>
</reference>
<name>B4SD32_PELPB</name>
<dbReference type="Proteomes" id="UP000002724">
    <property type="component" value="Chromosome"/>
</dbReference>
<evidence type="ECO:0000313" key="2">
    <source>
        <dbReference type="Proteomes" id="UP000002724"/>
    </source>
</evidence>
<dbReference type="HOGENOM" id="CLU_201568_0_0_10"/>
<gene>
    <name evidence="1" type="ordered locus">Ppha_2084</name>
</gene>
<keyword evidence="2" id="KW-1185">Reference proteome</keyword>
<dbReference type="EMBL" id="CP001110">
    <property type="protein sequence ID" value="ACF44291.1"/>
    <property type="molecule type" value="Genomic_DNA"/>
</dbReference>
<accession>B4SD32</accession>
<proteinExistence type="predicted"/>
<dbReference type="STRING" id="324925.Ppha_2084"/>
<dbReference type="OrthoDB" id="1551360at2"/>
<sequence>MIKKTLCKLDKHDMEENMDTIMKLVAKPHYLCGKCARVATKKKYLCKPVKIKSSEKKEE</sequence>
<dbReference type="AlphaFoldDB" id="B4SD32"/>
<organism evidence="1 2">
    <name type="scientific">Pelodictyon phaeoclathratiforme (strain DSM 5477 / BU-1)</name>
    <dbReference type="NCBI Taxonomy" id="324925"/>
    <lineage>
        <taxon>Bacteria</taxon>
        <taxon>Pseudomonadati</taxon>
        <taxon>Chlorobiota</taxon>
        <taxon>Chlorobiia</taxon>
        <taxon>Chlorobiales</taxon>
        <taxon>Chlorobiaceae</taxon>
        <taxon>Chlorobium/Pelodictyon group</taxon>
        <taxon>Pelodictyon</taxon>
    </lineage>
</organism>
<dbReference type="KEGG" id="pph:Ppha_2084"/>